<evidence type="ECO:0000313" key="1">
    <source>
        <dbReference type="EMBL" id="VEL29432.1"/>
    </source>
</evidence>
<dbReference type="AlphaFoldDB" id="A0A448X6N1"/>
<proteinExistence type="predicted"/>
<gene>
    <name evidence="1" type="ORF">PXEA_LOCUS22872</name>
</gene>
<protein>
    <submittedName>
        <fullName evidence="1">Uncharacterized protein</fullName>
    </submittedName>
</protein>
<dbReference type="EMBL" id="CAAALY010103113">
    <property type="protein sequence ID" value="VEL29432.1"/>
    <property type="molecule type" value="Genomic_DNA"/>
</dbReference>
<accession>A0A448X6N1</accession>
<sequence>MVAGALRRDVLEGELEYEGMQRLHYSRQMPVVFSGRIPGTKLRSGMGLVQNPEVANYRASHVSLRANIIHHYFPAS</sequence>
<keyword evidence="2" id="KW-1185">Reference proteome</keyword>
<dbReference type="Proteomes" id="UP000784294">
    <property type="component" value="Unassembled WGS sequence"/>
</dbReference>
<reference evidence="1" key="1">
    <citation type="submission" date="2018-11" db="EMBL/GenBank/DDBJ databases">
        <authorList>
            <consortium name="Pathogen Informatics"/>
        </authorList>
    </citation>
    <scope>NUCLEOTIDE SEQUENCE</scope>
</reference>
<evidence type="ECO:0000313" key="2">
    <source>
        <dbReference type="Proteomes" id="UP000784294"/>
    </source>
</evidence>
<comment type="caution">
    <text evidence="1">The sequence shown here is derived from an EMBL/GenBank/DDBJ whole genome shotgun (WGS) entry which is preliminary data.</text>
</comment>
<name>A0A448X6N1_9PLAT</name>
<organism evidence="1 2">
    <name type="scientific">Protopolystoma xenopodis</name>
    <dbReference type="NCBI Taxonomy" id="117903"/>
    <lineage>
        <taxon>Eukaryota</taxon>
        <taxon>Metazoa</taxon>
        <taxon>Spiralia</taxon>
        <taxon>Lophotrochozoa</taxon>
        <taxon>Platyhelminthes</taxon>
        <taxon>Monogenea</taxon>
        <taxon>Polyopisthocotylea</taxon>
        <taxon>Polystomatidea</taxon>
        <taxon>Polystomatidae</taxon>
        <taxon>Protopolystoma</taxon>
    </lineage>
</organism>